<evidence type="ECO:0000256" key="2">
    <source>
        <dbReference type="SAM" id="Coils"/>
    </source>
</evidence>
<keyword evidence="5" id="KW-1185">Reference proteome</keyword>
<dbReference type="InterPro" id="IPR043502">
    <property type="entry name" value="DNA/RNA_pol_sf"/>
</dbReference>
<gene>
    <name evidence="6" type="primary">LOC107952266</name>
</gene>
<dbReference type="Proteomes" id="UP000818029">
    <property type="component" value="Chromosome A02"/>
</dbReference>
<dbReference type="InterPro" id="IPR032567">
    <property type="entry name" value="RTL1-rel"/>
</dbReference>
<dbReference type="PaxDb" id="3635-A0A1U8NVP6"/>
<keyword evidence="1" id="KW-0479">Metal-binding</keyword>
<keyword evidence="2" id="KW-0175">Coiled coil</keyword>
<name>A0A1U8NVP6_GOSHI</name>
<dbReference type="Pfam" id="PF08284">
    <property type="entry name" value="RVP_2"/>
    <property type="match status" value="1"/>
</dbReference>
<organism evidence="5 6">
    <name type="scientific">Gossypium hirsutum</name>
    <name type="common">Upland cotton</name>
    <name type="synonym">Gossypium mexicanum</name>
    <dbReference type="NCBI Taxonomy" id="3635"/>
    <lineage>
        <taxon>Eukaryota</taxon>
        <taxon>Viridiplantae</taxon>
        <taxon>Streptophyta</taxon>
        <taxon>Embryophyta</taxon>
        <taxon>Tracheophyta</taxon>
        <taxon>Spermatophyta</taxon>
        <taxon>Magnoliopsida</taxon>
        <taxon>eudicotyledons</taxon>
        <taxon>Gunneridae</taxon>
        <taxon>Pentapetalae</taxon>
        <taxon>rosids</taxon>
        <taxon>malvids</taxon>
        <taxon>Malvales</taxon>
        <taxon>Malvaceae</taxon>
        <taxon>Malvoideae</taxon>
        <taxon>Gossypium</taxon>
    </lineage>
</organism>
<proteinExistence type="predicted"/>
<dbReference type="InterPro" id="IPR001878">
    <property type="entry name" value="Znf_CCHC"/>
</dbReference>
<protein>
    <recommendedName>
        <fullName evidence="4">CCHC-type domain-containing protein</fullName>
    </recommendedName>
</protein>
<dbReference type="GO" id="GO:0003676">
    <property type="term" value="F:nucleic acid binding"/>
    <property type="evidence" value="ECO:0007669"/>
    <property type="project" value="InterPro"/>
</dbReference>
<dbReference type="GO" id="GO:0008270">
    <property type="term" value="F:zinc ion binding"/>
    <property type="evidence" value="ECO:0007669"/>
    <property type="project" value="UniProtKB-KW"/>
</dbReference>
<evidence type="ECO:0000256" key="1">
    <source>
        <dbReference type="PROSITE-ProRule" id="PRU00047"/>
    </source>
</evidence>
<evidence type="ECO:0000313" key="5">
    <source>
        <dbReference type="Proteomes" id="UP000818029"/>
    </source>
</evidence>
<keyword evidence="1" id="KW-0863">Zinc-finger</keyword>
<dbReference type="Gene3D" id="3.10.10.10">
    <property type="entry name" value="HIV Type 1 Reverse Transcriptase, subunit A, domain 1"/>
    <property type="match status" value="1"/>
</dbReference>
<dbReference type="PANTHER" id="PTHR15503">
    <property type="entry name" value="LDOC1 RELATED"/>
    <property type="match status" value="1"/>
</dbReference>
<reference evidence="6" key="2">
    <citation type="submission" date="2025-08" db="UniProtKB">
        <authorList>
            <consortium name="RefSeq"/>
        </authorList>
    </citation>
    <scope>IDENTIFICATION</scope>
</reference>
<dbReference type="SMART" id="SM00343">
    <property type="entry name" value="ZnF_C2HC"/>
    <property type="match status" value="1"/>
</dbReference>
<evidence type="ECO:0000259" key="4">
    <source>
        <dbReference type="PROSITE" id="PS50158"/>
    </source>
</evidence>
<feature type="region of interest" description="Disordered" evidence="3">
    <location>
        <begin position="1"/>
        <end position="21"/>
    </location>
</feature>
<dbReference type="KEGG" id="ghi:107952266"/>
<evidence type="ECO:0000313" key="6">
    <source>
        <dbReference type="RefSeq" id="XP_016743022.1"/>
    </source>
</evidence>
<dbReference type="AlphaFoldDB" id="A0A1U8NVP6"/>
<dbReference type="Gene3D" id="4.10.60.10">
    <property type="entry name" value="Zinc finger, CCHC-type"/>
    <property type="match status" value="1"/>
</dbReference>
<keyword evidence="1" id="KW-0862">Zinc</keyword>
<feature type="domain" description="CCHC-type" evidence="4">
    <location>
        <begin position="95"/>
        <end position="110"/>
    </location>
</feature>
<accession>A0A1U8NVP6</accession>
<dbReference type="PANTHER" id="PTHR15503:SF45">
    <property type="entry name" value="RNA-DIRECTED DNA POLYMERASE HOMOLOG"/>
    <property type="match status" value="1"/>
</dbReference>
<sequence length="381" mass="42909">MSSNQAQDEFEEVESHAPASVQQAMFGTSRKPMSRGQEEANATFFEIMDEWFGEYLRNCCGTILANRAKKAEELSNEKKQAERKAQRVPDEEGACYRCGFLDHFLKDCPEQDNKEVEPNSKLNALISRGRPLRYPVSASGGHSAAKDTTTKSKARAPARTYAIRAREEASAFDVITGTFSLYDIPVVALIDPGLTHSYVCMKLVSSKELLVEFMEYMIKVSNLLGKHVLVDKKVIELRCENGEALRVEPDESYVPSVVIFSMSAKKLLRKGCEAYLAYVLNTKESKLKVEPVPVVCEYPDVFPEELLGLPRIREVEFSIDLVPGTTPISIAQYQMAPMELRELRSQLQELTDKGFARPNSLLWGAPDLCFERCRVDSEYFT</sequence>
<dbReference type="PROSITE" id="PS50158">
    <property type="entry name" value="ZF_CCHC"/>
    <property type="match status" value="1"/>
</dbReference>
<feature type="coiled-coil region" evidence="2">
    <location>
        <begin position="64"/>
        <end position="91"/>
    </location>
</feature>
<dbReference type="SUPFAM" id="SSF56672">
    <property type="entry name" value="DNA/RNA polymerases"/>
    <property type="match status" value="1"/>
</dbReference>
<dbReference type="GeneID" id="107952266"/>
<dbReference type="RefSeq" id="XP_016743022.1">
    <property type="nucleotide sequence ID" value="XM_016887533.1"/>
</dbReference>
<reference evidence="5" key="1">
    <citation type="journal article" date="2020" name="Nat. Genet.">
        <title>Genomic diversifications of five Gossypium allopolyploid species and their impact on cotton improvement.</title>
        <authorList>
            <person name="Chen Z.J."/>
            <person name="Sreedasyam A."/>
            <person name="Ando A."/>
            <person name="Song Q."/>
            <person name="De Santiago L.M."/>
            <person name="Hulse-Kemp A.M."/>
            <person name="Ding M."/>
            <person name="Ye W."/>
            <person name="Kirkbride R.C."/>
            <person name="Jenkins J."/>
            <person name="Plott C."/>
            <person name="Lovell J."/>
            <person name="Lin Y.M."/>
            <person name="Vaughn R."/>
            <person name="Liu B."/>
            <person name="Simpson S."/>
            <person name="Scheffler B.E."/>
            <person name="Wen L."/>
            <person name="Saski C.A."/>
            <person name="Grover C.E."/>
            <person name="Hu G."/>
            <person name="Conover J.L."/>
            <person name="Carlson J.W."/>
            <person name="Shu S."/>
            <person name="Boston L.B."/>
            <person name="Williams M."/>
            <person name="Peterson D.G."/>
            <person name="McGee K."/>
            <person name="Jones D.C."/>
            <person name="Wendel J.F."/>
            <person name="Stelly D.M."/>
            <person name="Grimwood J."/>
            <person name="Schmutz J."/>
        </authorList>
    </citation>
    <scope>NUCLEOTIDE SEQUENCE [LARGE SCALE GENOMIC DNA]</scope>
    <source>
        <strain evidence="5">cv. TM-1</strain>
    </source>
</reference>
<evidence type="ECO:0000256" key="3">
    <source>
        <dbReference type="SAM" id="MobiDB-lite"/>
    </source>
</evidence>